<evidence type="ECO:0000256" key="1">
    <source>
        <dbReference type="ARBA" id="ARBA00008520"/>
    </source>
</evidence>
<dbReference type="PANTHER" id="PTHR30061">
    <property type="entry name" value="MALTOSE-BINDING PERIPLASMIC PROTEIN"/>
    <property type="match status" value="1"/>
</dbReference>
<dbReference type="EMBL" id="NDXW01000001">
    <property type="protein sequence ID" value="RDH45249.1"/>
    <property type="molecule type" value="Genomic_DNA"/>
</dbReference>
<evidence type="ECO:0000256" key="3">
    <source>
        <dbReference type="ARBA" id="ARBA00022729"/>
    </source>
</evidence>
<dbReference type="InterPro" id="IPR006059">
    <property type="entry name" value="SBP"/>
</dbReference>
<proteinExistence type="inferred from homology"/>
<evidence type="ECO:0000313" key="5">
    <source>
        <dbReference type="EMBL" id="RDH45249.1"/>
    </source>
</evidence>
<organism evidence="5 6">
    <name type="scientific">Zooshikella ganghwensis</name>
    <dbReference type="NCBI Taxonomy" id="202772"/>
    <lineage>
        <taxon>Bacteria</taxon>
        <taxon>Pseudomonadati</taxon>
        <taxon>Pseudomonadota</taxon>
        <taxon>Gammaproteobacteria</taxon>
        <taxon>Oceanospirillales</taxon>
        <taxon>Zooshikellaceae</taxon>
        <taxon>Zooshikella</taxon>
    </lineage>
</organism>
<keyword evidence="3 4" id="KW-0732">Signal</keyword>
<dbReference type="Proteomes" id="UP000257039">
    <property type="component" value="Unassembled WGS sequence"/>
</dbReference>
<feature type="chain" id="PRO_5020862852" evidence="4">
    <location>
        <begin position="18"/>
        <end position="415"/>
    </location>
</feature>
<evidence type="ECO:0000256" key="4">
    <source>
        <dbReference type="SAM" id="SignalP"/>
    </source>
</evidence>
<dbReference type="Pfam" id="PF01547">
    <property type="entry name" value="SBP_bac_1"/>
    <property type="match status" value="1"/>
</dbReference>
<dbReference type="GO" id="GO:0042956">
    <property type="term" value="P:maltodextrin transmembrane transport"/>
    <property type="evidence" value="ECO:0007669"/>
    <property type="project" value="TreeGrafter"/>
</dbReference>
<reference evidence="5 6" key="1">
    <citation type="submission" date="2017-04" db="EMBL/GenBank/DDBJ databases">
        <title>Draft genome sequence of Zooshikella ganghwensis VG4 isolated from Red Sea sediments.</title>
        <authorList>
            <person name="Rehman Z."/>
            <person name="Alam I."/>
            <person name="Kamau A."/>
            <person name="Bajic V."/>
            <person name="Leiknes T."/>
        </authorList>
    </citation>
    <scope>NUCLEOTIDE SEQUENCE [LARGE SCALE GENOMIC DNA]</scope>
    <source>
        <strain evidence="5 6">VG4</strain>
    </source>
</reference>
<comment type="caution">
    <text evidence="5">The sequence shown here is derived from an EMBL/GenBank/DDBJ whole genome shotgun (WGS) entry which is preliminary data.</text>
</comment>
<evidence type="ECO:0000256" key="2">
    <source>
        <dbReference type="ARBA" id="ARBA00022448"/>
    </source>
</evidence>
<dbReference type="Gene3D" id="3.40.190.10">
    <property type="entry name" value="Periplasmic binding protein-like II"/>
    <property type="match status" value="2"/>
</dbReference>
<feature type="signal peptide" evidence="4">
    <location>
        <begin position="1"/>
        <end position="17"/>
    </location>
</feature>
<dbReference type="GO" id="GO:0055052">
    <property type="term" value="C:ATP-binding cassette (ABC) transporter complex, substrate-binding subunit-containing"/>
    <property type="evidence" value="ECO:0007669"/>
    <property type="project" value="TreeGrafter"/>
</dbReference>
<keyword evidence="6" id="KW-1185">Reference proteome</keyword>
<accession>A0A4P9VR31</accession>
<sequence>MRICLIILCCWMSMSHAATIAISCGAVGRQVELCREGVAIWEKRSGHKASVVSTPASSSERLALYQQLLAAKTADIDVFQIDVVWPGILAPHFVDLAKPLVGQVKQHFPTIIANNTVNGQLIAMPWYTDAGVLYYRKDLLEKYQQPIPETWSDMTRIAKHIMTEERKAGLDKMWGFTWQGRAYEGLTCNALEWVNSYGGGQIVESDGKISINNKQAEQAITMAASWVGDISPPGVLNYAEEDARGVFQSGHAVFMRNWPYVWALTQHEDSPIRGKVGVAPVPKSGNGQHAATLGGWQLAVSKYSKHADIAIDLVRYLTSEEEQKRRALAGSYNPTIPSLYQDKQVLAANPFFGKLVKTLNVAIARPSTVTGAKYNQVSAAFYNQIHQVLAGRQKANVALEQLSRQLLRVSKGERW</sequence>
<dbReference type="CDD" id="cd14750">
    <property type="entry name" value="PBP2_TMBP"/>
    <property type="match status" value="1"/>
</dbReference>
<gene>
    <name evidence="5" type="ORF">B9G39_18360</name>
</gene>
<evidence type="ECO:0000313" key="6">
    <source>
        <dbReference type="Proteomes" id="UP000257039"/>
    </source>
</evidence>
<name>A0A4P9VR31_9GAMM</name>
<dbReference type="PANTHER" id="PTHR30061:SF50">
    <property type="entry name" value="MALTOSE_MALTODEXTRIN-BINDING PERIPLASMIC PROTEIN"/>
    <property type="match status" value="1"/>
</dbReference>
<comment type="similarity">
    <text evidence="1">Belongs to the bacterial solute-binding protein 1 family.</text>
</comment>
<keyword evidence="2" id="KW-0813">Transport</keyword>
<dbReference type="GO" id="GO:1901982">
    <property type="term" value="F:maltose binding"/>
    <property type="evidence" value="ECO:0007669"/>
    <property type="project" value="TreeGrafter"/>
</dbReference>
<dbReference type="PROSITE" id="PS51257">
    <property type="entry name" value="PROKAR_LIPOPROTEIN"/>
    <property type="match status" value="1"/>
</dbReference>
<protein>
    <submittedName>
        <fullName evidence="5">ABC transporter substrate-binding protein</fullName>
    </submittedName>
</protein>
<dbReference type="AlphaFoldDB" id="A0A4P9VR31"/>
<dbReference type="GO" id="GO:0015768">
    <property type="term" value="P:maltose transport"/>
    <property type="evidence" value="ECO:0007669"/>
    <property type="project" value="TreeGrafter"/>
</dbReference>
<dbReference type="SUPFAM" id="SSF53850">
    <property type="entry name" value="Periplasmic binding protein-like II"/>
    <property type="match status" value="1"/>
</dbReference>
<dbReference type="RefSeq" id="WP_094788239.1">
    <property type="nucleotide sequence ID" value="NZ_NDXW01000001.1"/>
</dbReference>